<dbReference type="WBParaSite" id="TCNE_0000314501-mRNA-1">
    <property type="protein sequence ID" value="TCNE_0000314501-mRNA-1"/>
    <property type="gene ID" value="TCNE_0000314501"/>
</dbReference>
<accession>A0A183U3S5</accession>
<reference evidence="1 2" key="2">
    <citation type="submission" date="2018-11" db="EMBL/GenBank/DDBJ databases">
        <authorList>
            <consortium name="Pathogen Informatics"/>
        </authorList>
    </citation>
    <scope>NUCLEOTIDE SEQUENCE [LARGE SCALE GENOMIC DNA]</scope>
</reference>
<gene>
    <name evidence="1" type="ORF">TCNE_LOCUS3145</name>
</gene>
<reference evidence="3" key="1">
    <citation type="submission" date="2016-06" db="UniProtKB">
        <authorList>
            <consortium name="WormBaseParasite"/>
        </authorList>
    </citation>
    <scope>IDENTIFICATION</scope>
</reference>
<proteinExistence type="predicted"/>
<dbReference type="Proteomes" id="UP000050794">
    <property type="component" value="Unassembled WGS sequence"/>
</dbReference>
<dbReference type="AlphaFoldDB" id="A0A183U3S5"/>
<evidence type="ECO:0000313" key="3">
    <source>
        <dbReference type="WBParaSite" id="TCNE_0000314501-mRNA-1"/>
    </source>
</evidence>
<protein>
    <submittedName>
        <fullName evidence="3">Secreted protein</fullName>
    </submittedName>
</protein>
<dbReference type="EMBL" id="UYWY01003772">
    <property type="protein sequence ID" value="VDM28862.1"/>
    <property type="molecule type" value="Genomic_DNA"/>
</dbReference>
<sequence>MAVWQLEQPSSVKTAPCTYAFAWSSLRAFGDRLTPLFLRSTIWNCVAALTLHGVRYVPSCRMFPRIDARRRYTHTHTDAHVRGQRTTLKDAPPPRRLHFWISPKPVHESKFNALTPPTSTNINAIALIFMYVKTS</sequence>
<evidence type="ECO:0000313" key="2">
    <source>
        <dbReference type="Proteomes" id="UP000050794"/>
    </source>
</evidence>
<keyword evidence="2" id="KW-1185">Reference proteome</keyword>
<organism evidence="2 3">
    <name type="scientific">Toxocara canis</name>
    <name type="common">Canine roundworm</name>
    <dbReference type="NCBI Taxonomy" id="6265"/>
    <lineage>
        <taxon>Eukaryota</taxon>
        <taxon>Metazoa</taxon>
        <taxon>Ecdysozoa</taxon>
        <taxon>Nematoda</taxon>
        <taxon>Chromadorea</taxon>
        <taxon>Rhabditida</taxon>
        <taxon>Spirurina</taxon>
        <taxon>Ascaridomorpha</taxon>
        <taxon>Ascaridoidea</taxon>
        <taxon>Toxocaridae</taxon>
        <taxon>Toxocara</taxon>
    </lineage>
</organism>
<evidence type="ECO:0000313" key="1">
    <source>
        <dbReference type="EMBL" id="VDM28862.1"/>
    </source>
</evidence>
<name>A0A183U3S5_TOXCA</name>